<protein>
    <submittedName>
        <fullName evidence="2">Uncharacterized protein</fullName>
    </submittedName>
</protein>
<evidence type="ECO:0000313" key="2">
    <source>
        <dbReference type="EMBL" id="WZU67925.1"/>
    </source>
</evidence>
<proteinExistence type="predicted"/>
<evidence type="ECO:0000256" key="1">
    <source>
        <dbReference type="SAM" id="Phobius"/>
    </source>
</evidence>
<keyword evidence="1" id="KW-1133">Transmembrane helix</keyword>
<dbReference type="EMBL" id="CP151767">
    <property type="protein sequence ID" value="WZU67925.1"/>
    <property type="molecule type" value="Genomic_DNA"/>
</dbReference>
<evidence type="ECO:0000313" key="3">
    <source>
        <dbReference type="Proteomes" id="UP001470809"/>
    </source>
</evidence>
<gene>
    <name evidence="2" type="ORF">AABB31_02920</name>
</gene>
<dbReference type="RefSeq" id="WP_342077219.1">
    <property type="nucleotide sequence ID" value="NZ_CP151767.2"/>
</dbReference>
<dbReference type="Proteomes" id="UP001470809">
    <property type="component" value="Chromosome"/>
</dbReference>
<sequence length="306" mass="33363">MIGRISSASALLARFDIIAKNMETPKKTKSSAVSGVALAIVFYVVLTFIWSELAQPIWLIVGLAALFIVLALGASTIWDRFFDLTRDVLSFDIQLPLGIGPEMEETPIIGRRTSYKAARSGLESKIISSMSGIMDTLAKGTMLGTAASKGIPPAPAGLKDEDGKPIKPYAKDVANLISTHPTLDGAEVALQFVVSQRANPRFQGESLNFAFRDDVYSFIFDAAGSIRLRGDPVPYVEFTPRRILAGLGPLAYRRQASVDRWRRDNIHVDFENQATYWMPPEVRIAAAPTAEPAKAIAPSIGPGWRQ</sequence>
<feature type="transmembrane region" description="Helical" evidence="1">
    <location>
        <begin position="57"/>
        <end position="78"/>
    </location>
</feature>
<reference evidence="2" key="1">
    <citation type="submission" date="2024-08" db="EMBL/GenBank/DDBJ databases">
        <title>Phylogenomic analyses of a clade within the roseobacter group suggest taxonomic reassignments of species of the genera Aestuariivita, Citreicella, Loktanella, Nautella, Pelagibaca, Ruegeria, Thalassobius, Thiobacimonas and Tropicibacter, and the proposal o.</title>
        <authorList>
            <person name="Jeon C.O."/>
        </authorList>
    </citation>
    <scope>NUCLEOTIDE SEQUENCE</scope>
    <source>
        <strain evidence="2">SS1-5</strain>
    </source>
</reference>
<keyword evidence="1" id="KW-0812">Transmembrane</keyword>
<keyword evidence="3" id="KW-1185">Reference proteome</keyword>
<feature type="transmembrane region" description="Helical" evidence="1">
    <location>
        <begin position="32"/>
        <end position="51"/>
    </location>
</feature>
<dbReference type="AlphaFoldDB" id="A0AAN0MAC1"/>
<dbReference type="KEGG" id="yrh:AABB31_02920"/>
<keyword evidence="1" id="KW-0472">Membrane</keyword>
<accession>A0AAN0MAC1</accession>
<organism evidence="2 3">
    <name type="scientific">Yoonia rhodophyticola</name>
    <dbReference type="NCBI Taxonomy" id="3137370"/>
    <lineage>
        <taxon>Bacteria</taxon>
        <taxon>Pseudomonadati</taxon>
        <taxon>Pseudomonadota</taxon>
        <taxon>Alphaproteobacteria</taxon>
        <taxon>Rhodobacterales</taxon>
        <taxon>Paracoccaceae</taxon>
        <taxon>Yoonia</taxon>
    </lineage>
</organism>
<name>A0AAN0MAC1_9RHOB</name>